<evidence type="ECO:0000256" key="1">
    <source>
        <dbReference type="SAM" id="Phobius"/>
    </source>
</evidence>
<keyword evidence="1" id="KW-1133">Transmembrane helix</keyword>
<feature type="transmembrane region" description="Helical" evidence="1">
    <location>
        <begin position="53"/>
        <end position="71"/>
    </location>
</feature>
<gene>
    <name evidence="2" type="ordered locus">PHZ_c1824</name>
</gene>
<reference evidence="2 3" key="1">
    <citation type="journal article" date="2008" name="BMC Genomics">
        <title>Complete genome of Phenylobacterium zucineum - a novel facultative intracellular bacterium isolated from human erythroleukemia cell line K562.</title>
        <authorList>
            <person name="Luo Y."/>
            <person name="Xu X."/>
            <person name="Ding Z."/>
            <person name="Liu Z."/>
            <person name="Zhang B."/>
            <person name="Yan Z."/>
            <person name="Sun J."/>
            <person name="Hu S."/>
            <person name="Hu X."/>
        </authorList>
    </citation>
    <scope>NUCLEOTIDE SEQUENCE [LARGE SCALE GENOMIC DNA]</scope>
    <source>
        <strain evidence="2 3">HLK1</strain>
    </source>
</reference>
<evidence type="ECO:0000313" key="2">
    <source>
        <dbReference type="EMBL" id="ACG78235.1"/>
    </source>
</evidence>
<protein>
    <submittedName>
        <fullName evidence="2">VanZ like protein</fullName>
    </submittedName>
</protein>
<keyword evidence="1" id="KW-0472">Membrane</keyword>
<sequence>MSYDRTLLGDGRYPDTGPLAVLARLAFLGAVVAIVVAVFLPPWMVPDFVKSTYLQHFAAFYCAALAGLAAMPRRRLRSIAVGFFVFATVLEASHLLSGARFAALVDNWVADLGGLAAAFAPIIVERFRRRFARVDR</sequence>
<evidence type="ECO:0000313" key="3">
    <source>
        <dbReference type="Proteomes" id="UP000001868"/>
    </source>
</evidence>
<keyword evidence="1" id="KW-0812">Transmembrane</keyword>
<dbReference type="OrthoDB" id="7210697at2"/>
<dbReference type="HOGENOM" id="CLU_1873478_0_0_5"/>
<feature type="transmembrane region" description="Helical" evidence="1">
    <location>
        <begin position="78"/>
        <end position="96"/>
    </location>
</feature>
<proteinExistence type="predicted"/>
<dbReference type="Proteomes" id="UP000001868">
    <property type="component" value="Chromosome"/>
</dbReference>
<keyword evidence="3" id="KW-1185">Reference proteome</keyword>
<dbReference type="AlphaFoldDB" id="B4RCP8"/>
<dbReference type="KEGG" id="pzu:PHZ_c1824"/>
<name>B4RCP8_PHEZH</name>
<dbReference type="RefSeq" id="WP_012522377.1">
    <property type="nucleotide sequence ID" value="NC_011144.1"/>
</dbReference>
<accession>B4RCP8</accession>
<feature type="transmembrane region" description="Helical" evidence="1">
    <location>
        <begin position="21"/>
        <end position="41"/>
    </location>
</feature>
<organism evidence="2 3">
    <name type="scientific">Phenylobacterium zucineum (strain HLK1)</name>
    <dbReference type="NCBI Taxonomy" id="450851"/>
    <lineage>
        <taxon>Bacteria</taxon>
        <taxon>Pseudomonadati</taxon>
        <taxon>Pseudomonadota</taxon>
        <taxon>Alphaproteobacteria</taxon>
        <taxon>Caulobacterales</taxon>
        <taxon>Caulobacteraceae</taxon>
        <taxon>Phenylobacterium</taxon>
    </lineage>
</organism>
<dbReference type="EMBL" id="CP000747">
    <property type="protein sequence ID" value="ACG78235.1"/>
    <property type="molecule type" value="Genomic_DNA"/>
</dbReference>
<feature type="transmembrane region" description="Helical" evidence="1">
    <location>
        <begin position="108"/>
        <end position="127"/>
    </location>
</feature>